<dbReference type="Proteomes" id="UP000282323">
    <property type="component" value="Unassembled WGS sequence"/>
</dbReference>
<dbReference type="SUPFAM" id="SSF50475">
    <property type="entry name" value="FMN-binding split barrel"/>
    <property type="match status" value="1"/>
</dbReference>
<dbReference type="Gene3D" id="2.30.110.10">
    <property type="entry name" value="Electron Transport, Fmn-binding Protein, Chain A"/>
    <property type="match status" value="1"/>
</dbReference>
<proteinExistence type="predicted"/>
<organism evidence="1 2">
    <name type="scientific">Natrarchaeobius chitinivorans</name>
    <dbReference type="NCBI Taxonomy" id="1679083"/>
    <lineage>
        <taxon>Archaea</taxon>
        <taxon>Methanobacteriati</taxon>
        <taxon>Methanobacteriota</taxon>
        <taxon>Stenosarchaea group</taxon>
        <taxon>Halobacteria</taxon>
        <taxon>Halobacteriales</taxon>
        <taxon>Natrialbaceae</taxon>
        <taxon>Natrarchaeobius</taxon>
    </lineage>
</organism>
<dbReference type="AlphaFoldDB" id="A0A3N6MMM9"/>
<name>A0A3N6MMM9_NATCH</name>
<keyword evidence="2" id="KW-1185">Reference proteome</keyword>
<evidence type="ECO:0000313" key="2">
    <source>
        <dbReference type="Proteomes" id="UP000282323"/>
    </source>
</evidence>
<evidence type="ECO:0000313" key="1">
    <source>
        <dbReference type="EMBL" id="RQG97341.1"/>
    </source>
</evidence>
<comment type="caution">
    <text evidence="1">The sequence shown here is derived from an EMBL/GenBank/DDBJ whole genome shotgun (WGS) entry which is preliminary data.</text>
</comment>
<dbReference type="EMBL" id="REGA01000002">
    <property type="protein sequence ID" value="RQG97341.1"/>
    <property type="molecule type" value="Genomic_DNA"/>
</dbReference>
<dbReference type="RefSeq" id="WP_124194412.1">
    <property type="nucleotide sequence ID" value="NZ_REGA01000002.1"/>
</dbReference>
<protein>
    <submittedName>
        <fullName evidence="1">Pyridoxamine 5'-phosphate oxidase family protein</fullName>
    </submittedName>
</protein>
<gene>
    <name evidence="1" type="ORF">EA473_04290</name>
</gene>
<sequence>MNVRGSLSRREVERFLEETTVPIRIACQTPAGHLWMVSVWFQLEPAVPAEDGDDEWILECATAVSSKLATYLSEPTEVAFEVSTNQPPYAGVRGRATATTEPDPEKETLRELLERYLDGTDSRLARNLLREEREEVVITIDPAVVYGWDFSDRMTARE</sequence>
<accession>A0A3N6MMM9</accession>
<dbReference type="InterPro" id="IPR024747">
    <property type="entry name" value="Pyridox_Oxase-rel"/>
</dbReference>
<dbReference type="OrthoDB" id="139492at2157"/>
<dbReference type="InterPro" id="IPR012349">
    <property type="entry name" value="Split_barrel_FMN-bd"/>
</dbReference>
<dbReference type="Pfam" id="PF12900">
    <property type="entry name" value="Pyridox_ox_2"/>
    <property type="match status" value="1"/>
</dbReference>
<reference evidence="1 2" key="1">
    <citation type="submission" date="2018-10" db="EMBL/GenBank/DDBJ databases">
        <title>Natrarchaeobius chitinivorans gen. nov., sp. nov., and Natrarchaeobius haloalkaliphilus sp. nov., alkaliphilic, chitin-utilizing haloarchaea from hypersaline alkaline lakes.</title>
        <authorList>
            <person name="Sorokin D.Y."/>
            <person name="Elcheninov A.G."/>
            <person name="Kostrikina N.A."/>
            <person name="Bale N.J."/>
            <person name="Sinninghe Damste J.S."/>
            <person name="Khijniak T.V."/>
            <person name="Kublanov I.V."/>
            <person name="Toshchakov S.V."/>
        </authorList>
    </citation>
    <scope>NUCLEOTIDE SEQUENCE [LARGE SCALE GENOMIC DNA]</scope>
    <source>
        <strain evidence="1 2">AArcht4T</strain>
    </source>
</reference>